<feature type="region of interest" description="Disordered" evidence="1">
    <location>
        <begin position="1326"/>
        <end position="1433"/>
    </location>
</feature>
<feature type="compositionally biased region" description="Basic and acidic residues" evidence="1">
    <location>
        <begin position="884"/>
        <end position="894"/>
    </location>
</feature>
<feature type="compositionally biased region" description="Basic and acidic residues" evidence="1">
    <location>
        <begin position="1244"/>
        <end position="1261"/>
    </location>
</feature>
<feature type="compositionally biased region" description="Polar residues" evidence="1">
    <location>
        <begin position="1033"/>
        <end position="1043"/>
    </location>
</feature>
<feature type="compositionally biased region" description="Acidic residues" evidence="1">
    <location>
        <begin position="1277"/>
        <end position="1293"/>
    </location>
</feature>
<feature type="compositionally biased region" description="Low complexity" evidence="1">
    <location>
        <begin position="905"/>
        <end position="933"/>
    </location>
</feature>
<dbReference type="Proteomes" id="UP001530400">
    <property type="component" value="Unassembled WGS sequence"/>
</dbReference>
<feature type="compositionally biased region" description="Low complexity" evidence="1">
    <location>
        <begin position="1202"/>
        <end position="1211"/>
    </location>
</feature>
<evidence type="ECO:0000313" key="3">
    <source>
        <dbReference type="Proteomes" id="UP001530400"/>
    </source>
</evidence>
<feature type="region of interest" description="Disordered" evidence="1">
    <location>
        <begin position="751"/>
        <end position="771"/>
    </location>
</feature>
<name>A0ABD3QL86_9STRA</name>
<organism evidence="2 3">
    <name type="scientific">Cyclotella atomus</name>
    <dbReference type="NCBI Taxonomy" id="382360"/>
    <lineage>
        <taxon>Eukaryota</taxon>
        <taxon>Sar</taxon>
        <taxon>Stramenopiles</taxon>
        <taxon>Ochrophyta</taxon>
        <taxon>Bacillariophyta</taxon>
        <taxon>Coscinodiscophyceae</taxon>
        <taxon>Thalassiosirophycidae</taxon>
        <taxon>Stephanodiscales</taxon>
        <taxon>Stephanodiscaceae</taxon>
        <taxon>Cyclotella</taxon>
    </lineage>
</organism>
<feature type="compositionally biased region" description="Basic residues" evidence="1">
    <location>
        <begin position="1367"/>
        <end position="1387"/>
    </location>
</feature>
<feature type="compositionally biased region" description="Basic and acidic residues" evidence="1">
    <location>
        <begin position="1010"/>
        <end position="1024"/>
    </location>
</feature>
<reference evidence="2 3" key="1">
    <citation type="submission" date="2024-10" db="EMBL/GenBank/DDBJ databases">
        <title>Updated reference genomes for cyclostephanoid diatoms.</title>
        <authorList>
            <person name="Roberts W.R."/>
            <person name="Alverson A.J."/>
        </authorList>
    </citation>
    <scope>NUCLEOTIDE SEQUENCE [LARGE SCALE GENOMIC DNA]</scope>
    <source>
        <strain evidence="2 3">AJA010-31</strain>
    </source>
</reference>
<feature type="region of interest" description="Disordered" evidence="1">
    <location>
        <begin position="56"/>
        <end position="82"/>
    </location>
</feature>
<feature type="region of interest" description="Disordered" evidence="1">
    <location>
        <begin position="245"/>
        <end position="275"/>
    </location>
</feature>
<feature type="region of interest" description="Disordered" evidence="1">
    <location>
        <begin position="552"/>
        <end position="650"/>
    </location>
</feature>
<gene>
    <name evidence="2" type="ORF">ACHAWO_007083</name>
</gene>
<feature type="compositionally biased region" description="Low complexity" evidence="1">
    <location>
        <begin position="344"/>
        <end position="354"/>
    </location>
</feature>
<feature type="region of interest" description="Disordered" evidence="1">
    <location>
        <begin position="1164"/>
        <end position="1293"/>
    </location>
</feature>
<feature type="compositionally biased region" description="Polar residues" evidence="1">
    <location>
        <begin position="895"/>
        <end position="904"/>
    </location>
</feature>
<feature type="compositionally biased region" description="Low complexity" evidence="1">
    <location>
        <begin position="984"/>
        <end position="1006"/>
    </location>
</feature>
<feature type="compositionally biased region" description="Basic residues" evidence="1">
    <location>
        <begin position="790"/>
        <end position="804"/>
    </location>
</feature>
<feature type="compositionally biased region" description="Low complexity" evidence="1">
    <location>
        <begin position="806"/>
        <end position="817"/>
    </location>
</feature>
<feature type="compositionally biased region" description="Basic and acidic residues" evidence="1">
    <location>
        <begin position="1224"/>
        <end position="1233"/>
    </location>
</feature>
<comment type="caution">
    <text evidence="2">The sequence shown here is derived from an EMBL/GenBank/DDBJ whole genome shotgun (WGS) entry which is preliminary data.</text>
</comment>
<feature type="compositionally biased region" description="Low complexity" evidence="1">
    <location>
        <begin position="566"/>
        <end position="575"/>
    </location>
</feature>
<feature type="region of interest" description="Disordered" evidence="1">
    <location>
        <begin position="334"/>
        <end position="364"/>
    </location>
</feature>
<feature type="compositionally biased region" description="Low complexity" evidence="1">
    <location>
        <begin position="504"/>
        <end position="515"/>
    </location>
</feature>
<feature type="compositionally biased region" description="Low complexity" evidence="1">
    <location>
        <begin position="633"/>
        <end position="642"/>
    </location>
</feature>
<feature type="region of interest" description="Disordered" evidence="1">
    <location>
        <begin position="16"/>
        <end position="35"/>
    </location>
</feature>
<sequence length="1433" mass="157190">MAVSEEANTSIEVIETSVNDDAATPHRAGTPGHSCRRTIQVGNYRRISFDEKTIQRSNRSRRMNRISSLRSRQKRADLASSAKSTELIAASLNRLTGDGVGHQYSSSYSQEEEEGCVVINEVREYHQQQQQQQQRGSTVGSGNHSSIFEDDAAPSRDNSAKKEKDDGSNKEMVQGGYSPHKATLGLELVASPSLLQQVLTPDSLNNKYTIGSGGESSVGGSTLSSTRSFYRKMERAKRFERTKTSFVGNSIDEEIGGTKDENQADNNDDDDDESAYSAMPTVADDATVGTTKSARSKRVICKSSRAAMYRDQEEVQPSNAVLAKAALTGTSAAAAAAKSRDESMTTTTSSTTMSHSKPLPLTPTYSMRSVKTSEGMEVGQFFHANHLSSLDDDNGNDSNANSKTDDHESSENATQPFDETDAKIIASSKQTASSQIRPMSCLRPSSFGIATTTTTNPSASSNVVSGGHKHLISPALVQNNRLSSNRSARIAKFRNTFDKHRNNRNNGNAERNTTTMGEGTITQMEQQNGIEESNLWVSNPVVCFADGGEECEAKNTRKTTEESKAKSTSKTVASTIAREESKNTTTKANEIEKTADGKQPASGHPSPTSVNEFFSDDNPTTAQQQQEEEDSHSVNSHSTTSSIDKNSSITNRLARNRQALKSMALAKKSSVKDRKKAKKVNEDGGTNHTVVSPADKEGDTPSIVQSVSDLCFPQFTPALLVEDGIQTKSEEGAYDTEIAAMTTTKTASVTAAKTLDSSREEVEEEEDLNSPSIEIDASILLNTSNESTSPRKKRFLLPRIRRRNNVVSTPKTSNKSSSNDEKSSGHKRSIKSKLFGKKREERTTPTKSTEELAKIEEVEKYTAWLAPTTQPAADSEDEFPMDELPTKSETKQEEPCSSGSVNKFPSSSTPSTASAVAATAAAAAATTTAVAVAKGNDDEPSVTGIESSEAGPITEMDPTFMMEEDTHKSSIGKQLPFFGMRARSSSSKNSKSSLNSKSSINSKSSSLTKQESEPELSARERSTMSDDGAPLSGNDTRVPSSSGDYADFGAVSRQEASVPVVQDTATIAKNWSFEEEMANAQIDQMFPDFSNAHFVGEDVSGEVEHGVEVKWGVQILEPNEFGHEGIALDTTAVIAELKQSLSEAKWDNDTKIGDDISWPSEVVSQKTPAIKSDVDETPLKILADSANSSPESKFQGVEEASTKSGGTKTSSLYPRKLFIRRSKDRREQNQKVTEEEEESVSDFQRFESEKKRSPHPAEKRNMRCSAGGKDDSRSIDEDSDDYSSDEYSSDEREDLVGAIATSLNKGFTGIVDMMETAFAFNKVHEEVDYSSESSESEEEEDDYSYVQRKMARRRDKQRRLLREARRNSRRQQHERKRRSKSTSRHSRTPPDNESIISEEENQQRRHRHEMYVRKASSGRVMSRRRVESPRYEY</sequence>
<feature type="region of interest" description="Disordered" evidence="1">
    <location>
        <begin position="499"/>
        <end position="518"/>
    </location>
</feature>
<feature type="compositionally biased region" description="Polar residues" evidence="1">
    <location>
        <begin position="605"/>
        <end position="625"/>
    </location>
</feature>
<accession>A0ABD3QL86</accession>
<feature type="region of interest" description="Disordered" evidence="1">
    <location>
        <begin position="664"/>
        <end position="700"/>
    </location>
</feature>
<feature type="compositionally biased region" description="Basic and acidic residues" evidence="1">
    <location>
        <begin position="837"/>
        <end position="860"/>
    </location>
</feature>
<feature type="compositionally biased region" description="Polar residues" evidence="1">
    <location>
        <begin position="135"/>
        <end position="146"/>
    </location>
</feature>
<evidence type="ECO:0000313" key="2">
    <source>
        <dbReference type="EMBL" id="KAL3800974.1"/>
    </source>
</evidence>
<dbReference type="EMBL" id="JALLPJ020000146">
    <property type="protein sequence ID" value="KAL3800974.1"/>
    <property type="molecule type" value="Genomic_DNA"/>
</dbReference>
<keyword evidence="3" id="KW-1185">Reference proteome</keyword>
<feature type="compositionally biased region" description="Acidic residues" evidence="1">
    <location>
        <begin position="1334"/>
        <end position="1343"/>
    </location>
</feature>
<feature type="compositionally biased region" description="Basic and acidic residues" evidence="1">
    <location>
        <begin position="158"/>
        <end position="169"/>
    </location>
</feature>
<proteinExistence type="predicted"/>
<protein>
    <submittedName>
        <fullName evidence="2">Uncharacterized protein</fullName>
    </submittedName>
</protein>
<evidence type="ECO:0000256" key="1">
    <source>
        <dbReference type="SAM" id="MobiDB-lite"/>
    </source>
</evidence>
<feature type="region of interest" description="Disordered" evidence="1">
    <location>
        <begin position="125"/>
        <end position="178"/>
    </location>
</feature>
<feature type="compositionally biased region" description="Basic residues" evidence="1">
    <location>
        <begin position="825"/>
        <end position="836"/>
    </location>
</feature>
<feature type="region of interest" description="Disordered" evidence="1">
    <location>
        <begin position="387"/>
        <end position="421"/>
    </location>
</feature>
<feature type="compositionally biased region" description="Basic and acidic residues" evidence="1">
    <location>
        <begin position="1424"/>
        <end position="1433"/>
    </location>
</feature>
<feature type="region of interest" description="Disordered" evidence="1">
    <location>
        <begin position="783"/>
        <end position="1046"/>
    </location>
</feature>
<feature type="compositionally biased region" description="Basic and acidic residues" evidence="1">
    <location>
        <begin position="552"/>
        <end position="565"/>
    </location>
</feature>